<dbReference type="EnsemblMetazoa" id="ISCW005991-RA">
    <property type="protein sequence ID" value="ISCW005991-PA"/>
    <property type="gene ID" value="ISCW005991"/>
</dbReference>
<reference evidence="2" key="2">
    <citation type="submission" date="2020-05" db="UniProtKB">
        <authorList>
            <consortium name="EnsemblMetazoa"/>
        </authorList>
    </citation>
    <scope>IDENTIFICATION</scope>
    <source>
        <strain evidence="2">wikel</strain>
    </source>
</reference>
<accession>B7PNM9</accession>
<dbReference type="PaxDb" id="6945-B7PNM9"/>
<dbReference type="VEuPathDB" id="VectorBase:ISCI005991"/>
<evidence type="ECO:0000313" key="2">
    <source>
        <dbReference type="EnsemblMetazoa" id="ISCW005991-PA"/>
    </source>
</evidence>
<proteinExistence type="predicted"/>
<dbReference type="Proteomes" id="UP000001555">
    <property type="component" value="Unassembled WGS sequence"/>
</dbReference>
<reference evidence="1 3" key="1">
    <citation type="submission" date="2008-03" db="EMBL/GenBank/DDBJ databases">
        <title>Annotation of Ixodes scapularis.</title>
        <authorList>
            <consortium name="Ixodes scapularis Genome Project Consortium"/>
            <person name="Caler E."/>
            <person name="Hannick L.I."/>
            <person name="Bidwell S."/>
            <person name="Joardar V."/>
            <person name="Thiagarajan M."/>
            <person name="Amedeo P."/>
            <person name="Galinsky K.J."/>
            <person name="Schobel S."/>
            <person name="Inman J."/>
            <person name="Hostetler J."/>
            <person name="Miller J."/>
            <person name="Hammond M."/>
            <person name="Megy K."/>
            <person name="Lawson D."/>
            <person name="Kodira C."/>
            <person name="Sutton G."/>
            <person name="Meyer J."/>
            <person name="Hill C.A."/>
            <person name="Birren B."/>
            <person name="Nene V."/>
            <person name="Collins F."/>
            <person name="Alarcon-Chaidez F."/>
            <person name="Wikel S."/>
            <person name="Strausberg R."/>
        </authorList>
    </citation>
    <scope>NUCLEOTIDE SEQUENCE [LARGE SCALE GENOMIC DNA]</scope>
    <source>
        <strain evidence="3">Wikel</strain>
        <strain evidence="1">Wikel colony</strain>
    </source>
</reference>
<organism>
    <name type="scientific">Ixodes scapularis</name>
    <name type="common">Black-legged tick</name>
    <name type="synonym">Deer tick</name>
    <dbReference type="NCBI Taxonomy" id="6945"/>
    <lineage>
        <taxon>Eukaryota</taxon>
        <taxon>Metazoa</taxon>
        <taxon>Ecdysozoa</taxon>
        <taxon>Arthropoda</taxon>
        <taxon>Chelicerata</taxon>
        <taxon>Arachnida</taxon>
        <taxon>Acari</taxon>
        <taxon>Parasitiformes</taxon>
        <taxon>Ixodida</taxon>
        <taxon>Ixodoidea</taxon>
        <taxon>Ixodidae</taxon>
        <taxon>Ixodinae</taxon>
        <taxon>Ixodes</taxon>
    </lineage>
</organism>
<name>B7PNM9_IXOSC</name>
<dbReference type="VEuPathDB" id="VectorBase:ISCW005991"/>
<keyword evidence="3" id="KW-1185">Reference proteome</keyword>
<dbReference type="InParanoid" id="B7PNM9"/>
<dbReference type="EMBL" id="ABJB010393907">
    <property type="status" value="NOT_ANNOTATED_CDS"/>
    <property type="molecule type" value="Genomic_DNA"/>
</dbReference>
<protein>
    <submittedName>
        <fullName evidence="1 2">Uncharacterized protein</fullName>
    </submittedName>
</protein>
<dbReference type="EMBL" id="DS753776">
    <property type="protein sequence ID" value="EEC08201.1"/>
    <property type="molecule type" value="Genomic_DNA"/>
</dbReference>
<evidence type="ECO:0000313" key="1">
    <source>
        <dbReference type="EMBL" id="EEC08201.1"/>
    </source>
</evidence>
<gene>
    <name evidence="1" type="ORF">IscW_ISCW005991</name>
</gene>
<dbReference type="VEuPathDB" id="VectorBase:ISCP_035651"/>
<dbReference type="AlphaFoldDB" id="B7PNM9"/>
<dbReference type="HOGENOM" id="CLU_2998765_0_0_1"/>
<evidence type="ECO:0000313" key="3">
    <source>
        <dbReference type="Proteomes" id="UP000001555"/>
    </source>
</evidence>
<dbReference type="OrthoDB" id="10563446at2759"/>
<sequence length="57" mass="6862">MAYSAFIIFAEIVPGRPGYVPLMSRVRPFFREVVDMTPLQRRQYYDELLKQHRVIEM</sequence>